<dbReference type="PANTHER" id="PTHR30319">
    <property type="entry name" value="PHENYLACETIC ACID REGULATOR-RELATED TRANSCRIPTIONAL REPRESSOR"/>
    <property type="match status" value="1"/>
</dbReference>
<proteinExistence type="predicted"/>
<dbReference type="Pfam" id="PF20803">
    <property type="entry name" value="PaaX_M"/>
    <property type="match status" value="1"/>
</dbReference>
<gene>
    <name evidence="2" type="ORF">A2875_03550</name>
</gene>
<dbReference type="InterPro" id="IPR048846">
    <property type="entry name" value="PaaX-like_central"/>
</dbReference>
<dbReference type="Gene3D" id="3.30.70.2650">
    <property type="match status" value="1"/>
</dbReference>
<name>A0A1F5ZMC0_9BACT</name>
<dbReference type="GO" id="GO:0006351">
    <property type="term" value="P:DNA-templated transcription"/>
    <property type="evidence" value="ECO:0007669"/>
    <property type="project" value="TreeGrafter"/>
</dbReference>
<dbReference type="EMBL" id="MFJJ01000040">
    <property type="protein sequence ID" value="OGG13656.1"/>
    <property type="molecule type" value="Genomic_DNA"/>
</dbReference>
<evidence type="ECO:0000313" key="3">
    <source>
        <dbReference type="Proteomes" id="UP000177416"/>
    </source>
</evidence>
<dbReference type="AlphaFoldDB" id="A0A1F5ZMC0"/>
<dbReference type="PANTHER" id="PTHR30319:SF1">
    <property type="entry name" value="TRANSCRIPTIONAL REPRESSOR PAAX"/>
    <property type="match status" value="1"/>
</dbReference>
<feature type="domain" description="Transcriptional repressor PaaX-like central Cas2-like" evidence="1">
    <location>
        <begin position="108"/>
        <end position="174"/>
    </location>
</feature>
<evidence type="ECO:0000313" key="2">
    <source>
        <dbReference type="EMBL" id="OGG13656.1"/>
    </source>
</evidence>
<reference evidence="2 3" key="1">
    <citation type="journal article" date="2016" name="Nat. Commun.">
        <title>Thousands of microbial genomes shed light on interconnected biogeochemical processes in an aquifer system.</title>
        <authorList>
            <person name="Anantharaman K."/>
            <person name="Brown C.T."/>
            <person name="Hug L.A."/>
            <person name="Sharon I."/>
            <person name="Castelle C.J."/>
            <person name="Probst A.J."/>
            <person name="Thomas B.C."/>
            <person name="Singh A."/>
            <person name="Wilkins M.J."/>
            <person name="Karaoz U."/>
            <person name="Brodie E.L."/>
            <person name="Williams K.H."/>
            <person name="Hubbard S.S."/>
            <person name="Banfield J.F."/>
        </authorList>
    </citation>
    <scope>NUCLEOTIDE SEQUENCE [LARGE SCALE GENOMIC DNA]</scope>
</reference>
<comment type="caution">
    <text evidence="2">The sequence shown here is derived from an EMBL/GenBank/DDBJ whole genome shotgun (WGS) entry which is preliminary data.</text>
</comment>
<accession>A0A1F5ZMC0</accession>
<protein>
    <recommendedName>
        <fullName evidence="1">Transcriptional repressor PaaX-like central Cas2-like domain-containing protein</fullName>
    </recommendedName>
</protein>
<organism evidence="2 3">
    <name type="scientific">Candidatus Gottesmanbacteria bacterium RIFCSPHIGHO2_01_FULL_46_14</name>
    <dbReference type="NCBI Taxonomy" id="1798380"/>
    <lineage>
        <taxon>Bacteria</taxon>
        <taxon>Candidatus Gottesmaniibacteriota</taxon>
    </lineage>
</organism>
<evidence type="ECO:0000259" key="1">
    <source>
        <dbReference type="Pfam" id="PF20803"/>
    </source>
</evidence>
<sequence length="268" mass="31277">MGKMKRILTATGEGLFSYVTDVALWNAIFLAEVSLPQSSSGQVWRAHVAADRFLRQWNYETIKTAIANARRQKLLRPVTRGRQAIPEITKTGKRRLATIIPVYDEKRLWDGRMHLVTYDVPETKRLDREALRDVIRRLGAGRLQDSVWITPYNPVDILRTCINEHHLSGSVIVSDMGQGGAIGEENLASLVVRVWRLDRLNDRYEEWLWEYKRSDKLDQWLVTSYLTILRDDPQLPFSLLPKWWKGDRAWRLVAPKIKEMYLALRPQR</sequence>
<dbReference type="Proteomes" id="UP000177416">
    <property type="component" value="Unassembled WGS sequence"/>
</dbReference>